<evidence type="ECO:0000313" key="4">
    <source>
        <dbReference type="Proteomes" id="UP001501102"/>
    </source>
</evidence>
<comment type="caution">
    <text evidence="3">The sequence shown here is derived from an EMBL/GenBank/DDBJ whole genome shotgun (WGS) entry which is preliminary data.</text>
</comment>
<reference evidence="4" key="1">
    <citation type="journal article" date="2019" name="Int. J. Syst. Evol. Microbiol.">
        <title>The Global Catalogue of Microorganisms (GCM) 10K type strain sequencing project: providing services to taxonomists for standard genome sequencing and annotation.</title>
        <authorList>
            <consortium name="The Broad Institute Genomics Platform"/>
            <consortium name="The Broad Institute Genome Sequencing Center for Infectious Disease"/>
            <person name="Wu L."/>
            <person name="Ma J."/>
        </authorList>
    </citation>
    <scope>NUCLEOTIDE SEQUENCE [LARGE SCALE GENOMIC DNA]</scope>
    <source>
        <strain evidence="4">JCM 4087</strain>
    </source>
</reference>
<keyword evidence="4" id="KW-1185">Reference proteome</keyword>
<feature type="region of interest" description="Disordered" evidence="2">
    <location>
        <begin position="59"/>
        <end position="92"/>
    </location>
</feature>
<feature type="coiled-coil region" evidence="1">
    <location>
        <begin position="5"/>
        <end position="32"/>
    </location>
</feature>
<evidence type="ECO:0000256" key="1">
    <source>
        <dbReference type="SAM" id="Coils"/>
    </source>
</evidence>
<dbReference type="EMBL" id="BAAAXZ010000036">
    <property type="protein sequence ID" value="GAA2915970.1"/>
    <property type="molecule type" value="Genomic_DNA"/>
</dbReference>
<evidence type="ECO:0000313" key="3">
    <source>
        <dbReference type="EMBL" id="GAA2915970.1"/>
    </source>
</evidence>
<protein>
    <submittedName>
        <fullName evidence="3">Uncharacterized protein</fullName>
    </submittedName>
</protein>
<dbReference type="Proteomes" id="UP001501102">
    <property type="component" value="Unassembled WGS sequence"/>
</dbReference>
<accession>A0ABP6J0E9</accession>
<keyword evidence="1" id="KW-0175">Coiled coil</keyword>
<name>A0ABP6J0E9_STRTU</name>
<proteinExistence type="predicted"/>
<evidence type="ECO:0000256" key="2">
    <source>
        <dbReference type="SAM" id="MobiDB-lite"/>
    </source>
</evidence>
<gene>
    <name evidence="3" type="ORF">GCM10020221_09710</name>
</gene>
<organism evidence="3 4">
    <name type="scientific">Streptomyces thioluteus</name>
    <dbReference type="NCBI Taxonomy" id="66431"/>
    <lineage>
        <taxon>Bacteria</taxon>
        <taxon>Bacillati</taxon>
        <taxon>Actinomycetota</taxon>
        <taxon>Actinomycetes</taxon>
        <taxon>Kitasatosporales</taxon>
        <taxon>Streptomycetaceae</taxon>
        <taxon>Streptomyces</taxon>
    </lineage>
</organism>
<sequence>MDGSLALLVQRSDQTDRQLADHEERLDALERTRWPLASIAALTALAGLCHLAPPTDGTLGLAPGPFAPRAGQRGCARVRPQAPDGLNSPSGA</sequence>